<dbReference type="InterPro" id="IPR037796">
    <property type="entry name" value="TAF6"/>
</dbReference>
<organism evidence="7 8">
    <name type="scientific">Dovyalis caffra</name>
    <dbReference type="NCBI Taxonomy" id="77055"/>
    <lineage>
        <taxon>Eukaryota</taxon>
        <taxon>Viridiplantae</taxon>
        <taxon>Streptophyta</taxon>
        <taxon>Embryophyta</taxon>
        <taxon>Tracheophyta</taxon>
        <taxon>Spermatophyta</taxon>
        <taxon>Magnoliopsida</taxon>
        <taxon>eudicotyledons</taxon>
        <taxon>Gunneridae</taxon>
        <taxon>Pentapetalae</taxon>
        <taxon>rosids</taxon>
        <taxon>fabids</taxon>
        <taxon>Malpighiales</taxon>
        <taxon>Salicaceae</taxon>
        <taxon>Flacourtieae</taxon>
        <taxon>Dovyalis</taxon>
    </lineage>
</organism>
<name>A0AAV1QS55_9ROSI</name>
<evidence type="ECO:0000256" key="5">
    <source>
        <dbReference type="ARBA" id="ARBA00023242"/>
    </source>
</evidence>
<dbReference type="PANTHER" id="PTHR10221:SF9">
    <property type="entry name" value="TRANSCRIPTION INITIATION FACTOR TFIID SUBUNIT 6"/>
    <property type="match status" value="1"/>
</dbReference>
<dbReference type="Gene3D" id="1.25.40.770">
    <property type="entry name" value="TAF6, C-terminal HEAT repeat domain"/>
    <property type="match status" value="1"/>
</dbReference>
<dbReference type="GO" id="GO:0003713">
    <property type="term" value="F:transcription coactivator activity"/>
    <property type="evidence" value="ECO:0007669"/>
    <property type="project" value="TreeGrafter"/>
</dbReference>
<dbReference type="AlphaFoldDB" id="A0AAV1QS55"/>
<keyword evidence="3" id="KW-0805">Transcription regulation</keyword>
<gene>
    <name evidence="7" type="ORF">DCAF_LOCUS2215</name>
</gene>
<accession>A0AAV1QS55</accession>
<evidence type="ECO:0000256" key="4">
    <source>
        <dbReference type="ARBA" id="ARBA00023163"/>
    </source>
</evidence>
<dbReference type="Pfam" id="PF07571">
    <property type="entry name" value="TAF6_C"/>
    <property type="match status" value="1"/>
</dbReference>
<dbReference type="GO" id="GO:0051123">
    <property type="term" value="P:RNA polymerase II preinitiation complex assembly"/>
    <property type="evidence" value="ECO:0007669"/>
    <property type="project" value="TreeGrafter"/>
</dbReference>
<comment type="subcellular location">
    <subcellularLocation>
        <location evidence="1">Nucleus</location>
    </subcellularLocation>
</comment>
<dbReference type="Proteomes" id="UP001314170">
    <property type="component" value="Unassembled WGS sequence"/>
</dbReference>
<dbReference type="GO" id="GO:0046695">
    <property type="term" value="C:SLIK (SAGA-like) complex"/>
    <property type="evidence" value="ECO:0007669"/>
    <property type="project" value="InterPro"/>
</dbReference>
<keyword evidence="8" id="KW-1185">Reference proteome</keyword>
<evidence type="ECO:0000313" key="7">
    <source>
        <dbReference type="EMBL" id="CAK7324567.1"/>
    </source>
</evidence>
<protein>
    <recommendedName>
        <fullName evidence="6">TAF6 C-terminal HEAT repeat domain-containing protein</fullName>
    </recommendedName>
</protein>
<sequence>MRTLLHAFLDPTKSLPQHYGSIQGLAALGPNVVRLLIFPNLEPYLLLLEPEMLLEKQKNGIKRHEAWFVYGALMRAAGLCMYDRLKMLPGLLTPSSRAIWKSHGRVMTAMPNKRKASTDNLMQQPMLKKIAADGAIGAMPMKSMPVDMRGAAGGFPTAVGASSLSVSAISRQLPNENMSGREISGRRLKTSTVLSQAWKEDMDAGHLLASLFELFSESMFSFIPKPELSFFL</sequence>
<evidence type="ECO:0000259" key="6">
    <source>
        <dbReference type="Pfam" id="PF07571"/>
    </source>
</evidence>
<evidence type="ECO:0000256" key="3">
    <source>
        <dbReference type="ARBA" id="ARBA00023015"/>
    </source>
</evidence>
<dbReference type="GO" id="GO:0005669">
    <property type="term" value="C:transcription factor TFIID complex"/>
    <property type="evidence" value="ECO:0007669"/>
    <property type="project" value="InterPro"/>
</dbReference>
<keyword evidence="4" id="KW-0804">Transcription</keyword>
<dbReference type="GO" id="GO:0000124">
    <property type="term" value="C:SAGA complex"/>
    <property type="evidence" value="ECO:0007669"/>
    <property type="project" value="InterPro"/>
</dbReference>
<dbReference type="EMBL" id="CAWUPB010000351">
    <property type="protein sequence ID" value="CAK7324567.1"/>
    <property type="molecule type" value="Genomic_DNA"/>
</dbReference>
<keyword evidence="5" id="KW-0539">Nucleus</keyword>
<dbReference type="InterPro" id="IPR011442">
    <property type="entry name" value="TAF6_C"/>
</dbReference>
<proteinExistence type="inferred from homology"/>
<evidence type="ECO:0000256" key="1">
    <source>
        <dbReference type="ARBA" id="ARBA00004123"/>
    </source>
</evidence>
<dbReference type="PANTHER" id="PTHR10221">
    <property type="entry name" value="TRANSCRIPTION INITIATION FACTOR TFIID SUBUNIT 6"/>
    <property type="match status" value="1"/>
</dbReference>
<dbReference type="GO" id="GO:0016251">
    <property type="term" value="F:RNA polymerase II general transcription initiation factor activity"/>
    <property type="evidence" value="ECO:0007669"/>
    <property type="project" value="InterPro"/>
</dbReference>
<comment type="similarity">
    <text evidence="2">Belongs to the TAF6 family.</text>
</comment>
<reference evidence="7 8" key="1">
    <citation type="submission" date="2024-01" db="EMBL/GenBank/DDBJ databases">
        <authorList>
            <person name="Waweru B."/>
        </authorList>
    </citation>
    <scope>NUCLEOTIDE SEQUENCE [LARGE SCALE GENOMIC DNA]</scope>
</reference>
<feature type="domain" description="TAF6 C-terminal HEAT repeat" evidence="6">
    <location>
        <begin position="1"/>
        <end position="42"/>
    </location>
</feature>
<evidence type="ECO:0000256" key="2">
    <source>
        <dbReference type="ARBA" id="ARBA00007688"/>
    </source>
</evidence>
<evidence type="ECO:0000313" key="8">
    <source>
        <dbReference type="Proteomes" id="UP001314170"/>
    </source>
</evidence>
<comment type="caution">
    <text evidence="7">The sequence shown here is derived from an EMBL/GenBank/DDBJ whole genome shotgun (WGS) entry which is preliminary data.</text>
</comment>
<dbReference type="InterPro" id="IPR046344">
    <property type="entry name" value="TAF6_C_sf"/>
</dbReference>